<keyword evidence="3" id="KW-1185">Reference proteome</keyword>
<organism evidence="2 3">
    <name type="scientific">Somion occarium</name>
    <dbReference type="NCBI Taxonomy" id="3059160"/>
    <lineage>
        <taxon>Eukaryota</taxon>
        <taxon>Fungi</taxon>
        <taxon>Dikarya</taxon>
        <taxon>Basidiomycota</taxon>
        <taxon>Agaricomycotina</taxon>
        <taxon>Agaricomycetes</taxon>
        <taxon>Polyporales</taxon>
        <taxon>Cerrenaceae</taxon>
        <taxon>Somion</taxon>
    </lineage>
</organism>
<feature type="compositionally biased region" description="Basic and acidic residues" evidence="1">
    <location>
        <begin position="80"/>
        <end position="115"/>
    </location>
</feature>
<feature type="compositionally biased region" description="Polar residues" evidence="1">
    <location>
        <begin position="16"/>
        <end position="25"/>
    </location>
</feature>
<feature type="compositionally biased region" description="Low complexity" evidence="1">
    <location>
        <begin position="132"/>
        <end position="147"/>
    </location>
</feature>
<feature type="compositionally biased region" description="Low complexity" evidence="1">
    <location>
        <begin position="41"/>
        <end position="57"/>
    </location>
</feature>
<dbReference type="PANTHER" id="PTHR28241">
    <property type="entry name" value="MITOCHONDRIAL IMPORT PROTEIN 1"/>
    <property type="match status" value="1"/>
</dbReference>
<dbReference type="PANTHER" id="PTHR28241:SF1">
    <property type="entry name" value="MITOCHONDRIAL IMPORT PROTEIN 1"/>
    <property type="match status" value="1"/>
</dbReference>
<accession>A0ABP1E916</accession>
<dbReference type="Pfam" id="PF08219">
    <property type="entry name" value="TOM13"/>
    <property type="match status" value="1"/>
</dbReference>
<dbReference type="Proteomes" id="UP001497453">
    <property type="component" value="Chromosome 9"/>
</dbReference>
<dbReference type="EMBL" id="OZ037952">
    <property type="protein sequence ID" value="CAL1716410.1"/>
    <property type="molecule type" value="Genomic_DNA"/>
</dbReference>
<feature type="compositionally biased region" description="Low complexity" evidence="1">
    <location>
        <begin position="204"/>
        <end position="226"/>
    </location>
</feature>
<proteinExistence type="predicted"/>
<evidence type="ECO:0000256" key="1">
    <source>
        <dbReference type="SAM" id="MobiDB-lite"/>
    </source>
</evidence>
<dbReference type="InterPro" id="IPR013262">
    <property type="entry name" value="OMP_MIM1/TOM13_mt"/>
</dbReference>
<feature type="compositionally biased region" description="Basic and acidic residues" evidence="1">
    <location>
        <begin position="1"/>
        <end position="11"/>
    </location>
</feature>
<feature type="region of interest" description="Disordered" evidence="1">
    <location>
        <begin position="1"/>
        <end position="257"/>
    </location>
</feature>
<name>A0ABP1E916_9APHY</name>
<sequence>MSEQLDSHEEELLQAALNNSFGSSSLPALPVVEPTPPPATAPAATEPAPAASEETTPGSSSSNPAEEAWKAEYEALQASWKKDSAEQRAQAEARRKKWEEIRAREAQERKERGEPEENVTGSGWVGVSNSASSTLPPSTSETTETSPVDARDLVSGEGQGGKTKEELEAILPGSAEPSPPESGSHDRHASEPESSNHEKWENVSSSVTSSYPSMSFPSDPHSPSSTHHPHLHPEHHDEHHLHHHPPHHHGHHDHAETTSPTFAVFDSRLSRKTRVLALLSSLAINLFLPFVNGVMLGFGEIFARNVVVGWFGWKVPGQRPGSAAASVGLGRSREKRP</sequence>
<reference evidence="3" key="1">
    <citation type="submission" date="2024-04" db="EMBL/GenBank/DDBJ databases">
        <authorList>
            <person name="Shaw F."/>
            <person name="Minotto A."/>
        </authorList>
    </citation>
    <scope>NUCLEOTIDE SEQUENCE [LARGE SCALE GENOMIC DNA]</scope>
</reference>
<evidence type="ECO:0000313" key="2">
    <source>
        <dbReference type="EMBL" id="CAL1716410.1"/>
    </source>
</evidence>
<feature type="compositionally biased region" description="Basic and acidic residues" evidence="1">
    <location>
        <begin position="183"/>
        <end position="201"/>
    </location>
</feature>
<feature type="compositionally biased region" description="Basic and acidic residues" evidence="1">
    <location>
        <begin position="231"/>
        <end position="240"/>
    </location>
</feature>
<evidence type="ECO:0000313" key="3">
    <source>
        <dbReference type="Proteomes" id="UP001497453"/>
    </source>
</evidence>
<feature type="compositionally biased region" description="Basic residues" evidence="1">
    <location>
        <begin position="241"/>
        <end position="252"/>
    </location>
</feature>
<protein>
    <submittedName>
        <fullName evidence="2">Uncharacterized protein</fullName>
    </submittedName>
</protein>
<gene>
    <name evidence="2" type="ORF">GFSPODELE1_LOCUS10746</name>
</gene>